<evidence type="ECO:0000313" key="2">
    <source>
        <dbReference type="Proteomes" id="UP000244906"/>
    </source>
</evidence>
<sequence>MLQGKRKKVIDLSGLQALCAVNYRRLLKVMPEALLGRSLLEESSLSEIPPTSINSNSVNNPADALDSAHLNWGVGEQADRLLIKVTQRCRYTTMLELQQPQKQAFWLPDIVMQLRLYHDARLAEVTGYQNVRNIKTCYEWPNPKMLQPDEKVQQNQLLAEWLELCLQHGWLSEPVPRIK</sequence>
<dbReference type="PANTHER" id="PTHR38774">
    <property type="entry name" value="CYTOPLASMIC PROTEIN-RELATED"/>
    <property type="match status" value="1"/>
</dbReference>
<dbReference type="Proteomes" id="UP000244906">
    <property type="component" value="Unassembled WGS sequence"/>
</dbReference>
<dbReference type="EMBL" id="QDDL01000002">
    <property type="protein sequence ID" value="PVZ70195.1"/>
    <property type="molecule type" value="Genomic_DNA"/>
</dbReference>
<dbReference type="InterPro" id="IPR009659">
    <property type="entry name" value="DUF1249"/>
</dbReference>
<name>A0A2V1GUW4_9GAMM</name>
<protein>
    <recommendedName>
        <fullName evidence="3">DUF1249 domain-containing protein</fullName>
    </recommendedName>
</protein>
<evidence type="ECO:0000313" key="1">
    <source>
        <dbReference type="EMBL" id="PVZ70195.1"/>
    </source>
</evidence>
<proteinExistence type="predicted"/>
<reference evidence="1 2" key="1">
    <citation type="submission" date="2018-04" db="EMBL/GenBank/DDBJ databases">
        <title>Thalassorhabdus spongiae gen. nov., sp. nov., isolated from a marine sponge in South-West Iceland.</title>
        <authorList>
            <person name="Knobloch S."/>
            <person name="Daussin A."/>
            <person name="Johannsson R."/>
            <person name="Marteinsson V.T."/>
        </authorList>
    </citation>
    <scope>NUCLEOTIDE SEQUENCE [LARGE SCALE GENOMIC DNA]</scope>
    <source>
        <strain evidence="1 2">Hp12</strain>
    </source>
</reference>
<keyword evidence="2" id="KW-1185">Reference proteome</keyword>
<dbReference type="PANTHER" id="PTHR38774:SF1">
    <property type="entry name" value="CYTOPLASMIC PROTEIN"/>
    <property type="match status" value="1"/>
</dbReference>
<dbReference type="Pfam" id="PF06853">
    <property type="entry name" value="DUF1249"/>
    <property type="match status" value="1"/>
</dbReference>
<gene>
    <name evidence="1" type="ORF">DC094_06220</name>
</gene>
<dbReference type="AlphaFoldDB" id="A0A2V1GUW4"/>
<organism evidence="1 2">
    <name type="scientific">Pelagibaculum spongiae</name>
    <dbReference type="NCBI Taxonomy" id="2080658"/>
    <lineage>
        <taxon>Bacteria</taxon>
        <taxon>Pseudomonadati</taxon>
        <taxon>Pseudomonadota</taxon>
        <taxon>Gammaproteobacteria</taxon>
        <taxon>Oceanospirillales</taxon>
        <taxon>Pelagibaculum</taxon>
    </lineage>
</organism>
<evidence type="ECO:0008006" key="3">
    <source>
        <dbReference type="Google" id="ProtNLM"/>
    </source>
</evidence>
<comment type="caution">
    <text evidence="1">The sequence shown here is derived from an EMBL/GenBank/DDBJ whole genome shotgun (WGS) entry which is preliminary data.</text>
</comment>
<accession>A0A2V1GUW4</accession>